<feature type="chain" id="PRO_5046402511" description="Lipoprotein" evidence="1">
    <location>
        <begin position="22"/>
        <end position="69"/>
    </location>
</feature>
<evidence type="ECO:0000313" key="2">
    <source>
        <dbReference type="EMBL" id="MFK2901910.1"/>
    </source>
</evidence>
<reference evidence="2 3" key="1">
    <citation type="submission" date="2020-10" db="EMBL/GenBank/DDBJ databases">
        <title>Phylogeny of dyella-like bacteria.</title>
        <authorList>
            <person name="Fu J."/>
        </authorList>
    </citation>
    <scope>NUCLEOTIDE SEQUENCE [LARGE SCALE GENOMIC DNA]</scope>
    <source>
        <strain evidence="2 3">JP1</strain>
    </source>
</reference>
<gene>
    <name evidence="2" type="ORF">ISP15_16340</name>
</gene>
<dbReference type="EMBL" id="JADIKJ010000019">
    <property type="protein sequence ID" value="MFK2901910.1"/>
    <property type="molecule type" value="Genomic_DNA"/>
</dbReference>
<feature type="signal peptide" evidence="1">
    <location>
        <begin position="1"/>
        <end position="21"/>
    </location>
</feature>
<evidence type="ECO:0000256" key="1">
    <source>
        <dbReference type="SAM" id="SignalP"/>
    </source>
</evidence>
<dbReference type="PROSITE" id="PS51257">
    <property type="entry name" value="PROKAR_LIPOPROTEIN"/>
    <property type="match status" value="1"/>
</dbReference>
<comment type="caution">
    <text evidence="2">The sequence shown here is derived from an EMBL/GenBank/DDBJ whole genome shotgun (WGS) entry which is preliminary data.</text>
</comment>
<name>A0ABW8JQ70_9GAMM</name>
<dbReference type="Proteomes" id="UP001620461">
    <property type="component" value="Unassembled WGS sequence"/>
</dbReference>
<organism evidence="2 3">
    <name type="scientific">Dyella jejuensis</name>
    <dbReference type="NCBI Taxonomy" id="1432009"/>
    <lineage>
        <taxon>Bacteria</taxon>
        <taxon>Pseudomonadati</taxon>
        <taxon>Pseudomonadota</taxon>
        <taxon>Gammaproteobacteria</taxon>
        <taxon>Lysobacterales</taxon>
        <taxon>Rhodanobacteraceae</taxon>
        <taxon>Dyella</taxon>
    </lineage>
</organism>
<evidence type="ECO:0000313" key="3">
    <source>
        <dbReference type="Proteomes" id="UP001620461"/>
    </source>
</evidence>
<evidence type="ECO:0008006" key="4">
    <source>
        <dbReference type="Google" id="ProtNLM"/>
    </source>
</evidence>
<keyword evidence="1" id="KW-0732">Signal</keyword>
<proteinExistence type="predicted"/>
<dbReference type="RefSeq" id="WP_404548824.1">
    <property type="nucleotide sequence ID" value="NZ_JADIKJ010000019.1"/>
</dbReference>
<keyword evidence="3" id="KW-1185">Reference proteome</keyword>
<accession>A0ABW8JQ70</accession>
<protein>
    <recommendedName>
        <fullName evidence="4">Lipoprotein</fullName>
    </recommendedName>
</protein>
<sequence>MIKPMLATMTIALCMSLAACGGSETVVKNEDSCGKQMMDLQNALNTGAMSQSEYDKARSEAVHRCNHGG</sequence>